<dbReference type="InterPro" id="IPR041719">
    <property type="entry name" value="Ferritin_prok"/>
</dbReference>
<evidence type="ECO:0000256" key="3">
    <source>
        <dbReference type="ARBA" id="ARBA00023002"/>
    </source>
</evidence>
<sequence>MSVMALTKKNPRSKFYELLQEQVHNEFNASQQYIALAVWFDNQDLPQLAKHFYKQSVEERNHAMALVQYMLDTDHHIDIPGTGDVRNDFTKVDELVELALEQEKEVAADIKTLTKAAREEDDFMGEQFMQWFLKEQVEEISQMSSLLNVIKRANGNLFEVEQFLYRDSVGDAGESDATMPPVAGGSL</sequence>
<dbReference type="GO" id="GO:0005829">
    <property type="term" value="C:cytosol"/>
    <property type="evidence" value="ECO:0007669"/>
    <property type="project" value="TreeGrafter"/>
</dbReference>
<comment type="caution">
    <text evidence="8">The sequence shown here is derived from an EMBL/GenBank/DDBJ whole genome shotgun (WGS) entry which is preliminary data.</text>
</comment>
<evidence type="ECO:0000256" key="6">
    <source>
        <dbReference type="RuleBase" id="RU361145"/>
    </source>
</evidence>
<feature type="binding site" evidence="5">
    <location>
        <position position="62"/>
    </location>
    <ligand>
        <name>Fe cation</name>
        <dbReference type="ChEBI" id="CHEBI:24875"/>
        <label>1</label>
    </ligand>
</feature>
<feature type="binding site" evidence="5">
    <location>
        <position position="59"/>
    </location>
    <ligand>
        <name>Fe cation</name>
        <dbReference type="ChEBI" id="CHEBI:24875"/>
        <label>1</label>
    </ligand>
</feature>
<evidence type="ECO:0000313" key="8">
    <source>
        <dbReference type="EMBL" id="OZM73420.1"/>
    </source>
</evidence>
<dbReference type="InterPro" id="IPR001519">
    <property type="entry name" value="Ferritin"/>
</dbReference>
<dbReference type="InParanoid" id="A0A263D4P0"/>
<feature type="binding site" evidence="5">
    <location>
        <position position="26"/>
    </location>
    <ligand>
        <name>Fe cation</name>
        <dbReference type="ChEBI" id="CHEBI:24875"/>
        <label>1</label>
    </ligand>
</feature>
<dbReference type="PANTHER" id="PTHR11431">
    <property type="entry name" value="FERRITIN"/>
    <property type="match status" value="1"/>
</dbReference>
<dbReference type="InterPro" id="IPR008331">
    <property type="entry name" value="Ferritin_DPS_dom"/>
</dbReference>
<evidence type="ECO:0000256" key="4">
    <source>
        <dbReference type="ARBA" id="ARBA00023004"/>
    </source>
</evidence>
<dbReference type="FunCoup" id="A0A263D4P0">
    <property type="interactions" value="56"/>
</dbReference>
<dbReference type="GO" id="GO:0004322">
    <property type="term" value="F:ferroxidase activity"/>
    <property type="evidence" value="ECO:0007669"/>
    <property type="project" value="TreeGrafter"/>
</dbReference>
<accession>A0A263D4P0</accession>
<gene>
    <name evidence="8" type="ORF">CFN78_09735</name>
</gene>
<reference evidence="8 9" key="1">
    <citation type="submission" date="2017-07" db="EMBL/GenBank/DDBJ databases">
        <title>Amycolatopsis antarcticus sp. nov., isolated from the surface of an Antarcticus brown macroalga.</title>
        <authorList>
            <person name="Wang J."/>
            <person name="Leiva S."/>
            <person name="Huang J."/>
            <person name="Huang Y."/>
        </authorList>
    </citation>
    <scope>NUCLEOTIDE SEQUENCE [LARGE SCALE GENOMIC DNA]</scope>
    <source>
        <strain evidence="8 9">AU-G6</strain>
    </source>
</reference>
<organism evidence="8 9">
    <name type="scientific">Amycolatopsis antarctica</name>
    <dbReference type="NCBI Taxonomy" id="1854586"/>
    <lineage>
        <taxon>Bacteria</taxon>
        <taxon>Bacillati</taxon>
        <taxon>Actinomycetota</taxon>
        <taxon>Actinomycetes</taxon>
        <taxon>Pseudonocardiales</taxon>
        <taxon>Pseudonocardiaceae</taxon>
        <taxon>Amycolatopsis</taxon>
    </lineage>
</organism>
<dbReference type="Gene3D" id="1.20.1260.10">
    <property type="match status" value="1"/>
</dbReference>
<dbReference type="CDD" id="cd01055">
    <property type="entry name" value="Nonheme_Ferritin"/>
    <property type="match status" value="1"/>
</dbReference>
<keyword evidence="2 5" id="KW-0479">Metal-binding</keyword>
<evidence type="ECO:0000259" key="7">
    <source>
        <dbReference type="PROSITE" id="PS50905"/>
    </source>
</evidence>
<keyword evidence="9" id="KW-1185">Reference proteome</keyword>
<dbReference type="GO" id="GO:0008199">
    <property type="term" value="F:ferric iron binding"/>
    <property type="evidence" value="ECO:0007669"/>
    <property type="project" value="InterPro"/>
</dbReference>
<evidence type="ECO:0000313" key="9">
    <source>
        <dbReference type="Proteomes" id="UP000242444"/>
    </source>
</evidence>
<dbReference type="InterPro" id="IPR009078">
    <property type="entry name" value="Ferritin-like_SF"/>
</dbReference>
<dbReference type="PROSITE" id="PS50905">
    <property type="entry name" value="FERRITIN_LIKE"/>
    <property type="match status" value="1"/>
</dbReference>
<feature type="binding site" evidence="5">
    <location>
        <position position="136"/>
    </location>
    <ligand>
        <name>Fe cation</name>
        <dbReference type="ChEBI" id="CHEBI:24875"/>
        <label>1</label>
    </ligand>
</feature>
<dbReference type="PANTHER" id="PTHR11431:SF127">
    <property type="entry name" value="BACTERIAL NON-HEME FERRITIN"/>
    <property type="match status" value="1"/>
</dbReference>
<dbReference type="OrthoDB" id="9801481at2"/>
<name>A0A263D4P0_9PSEU</name>
<dbReference type="Proteomes" id="UP000242444">
    <property type="component" value="Unassembled WGS sequence"/>
</dbReference>
<dbReference type="AlphaFoldDB" id="A0A263D4P0"/>
<dbReference type="EMBL" id="NKYE01000005">
    <property type="protein sequence ID" value="OZM73420.1"/>
    <property type="molecule type" value="Genomic_DNA"/>
</dbReference>
<dbReference type="InterPro" id="IPR009040">
    <property type="entry name" value="Ferritin-like_diiron"/>
</dbReference>
<evidence type="ECO:0000256" key="1">
    <source>
        <dbReference type="ARBA" id="ARBA00022434"/>
    </source>
</evidence>
<protein>
    <recommendedName>
        <fullName evidence="6">Ferritin</fullName>
    </recommendedName>
</protein>
<dbReference type="GO" id="GO:0006879">
    <property type="term" value="P:intracellular iron ion homeostasis"/>
    <property type="evidence" value="ECO:0007669"/>
    <property type="project" value="UniProtKB-KW"/>
</dbReference>
<dbReference type="InterPro" id="IPR012347">
    <property type="entry name" value="Ferritin-like"/>
</dbReference>
<feature type="domain" description="Ferritin-like diiron" evidence="7">
    <location>
        <begin position="9"/>
        <end position="154"/>
    </location>
</feature>
<keyword evidence="4 5" id="KW-0408">Iron</keyword>
<proteinExistence type="predicted"/>
<dbReference type="Pfam" id="PF00210">
    <property type="entry name" value="Ferritin"/>
    <property type="match status" value="1"/>
</dbReference>
<evidence type="ECO:0000256" key="5">
    <source>
        <dbReference type="PIRSR" id="PIRSR601519-1"/>
    </source>
</evidence>
<dbReference type="GO" id="GO:0008198">
    <property type="term" value="F:ferrous iron binding"/>
    <property type="evidence" value="ECO:0007669"/>
    <property type="project" value="TreeGrafter"/>
</dbReference>
<dbReference type="GO" id="GO:0006826">
    <property type="term" value="P:iron ion transport"/>
    <property type="evidence" value="ECO:0007669"/>
    <property type="project" value="InterPro"/>
</dbReference>
<dbReference type="SUPFAM" id="SSF47240">
    <property type="entry name" value="Ferritin-like"/>
    <property type="match status" value="1"/>
</dbReference>
<evidence type="ECO:0000256" key="2">
    <source>
        <dbReference type="ARBA" id="ARBA00022723"/>
    </source>
</evidence>
<feature type="binding site" evidence="5">
    <location>
        <position position="103"/>
    </location>
    <ligand>
        <name>Fe cation</name>
        <dbReference type="ChEBI" id="CHEBI:24875"/>
        <label>1</label>
    </ligand>
</feature>
<keyword evidence="1 6" id="KW-0409">Iron storage</keyword>
<keyword evidence="3" id="KW-0560">Oxidoreductase</keyword>